<dbReference type="InterPro" id="IPR050596">
    <property type="entry name" value="AspAT/PAT-like"/>
</dbReference>
<dbReference type="Gene3D" id="3.40.640.10">
    <property type="entry name" value="Type I PLP-dependent aspartate aminotransferase-like (Major domain)"/>
    <property type="match status" value="1"/>
</dbReference>
<evidence type="ECO:0000256" key="1">
    <source>
        <dbReference type="ARBA" id="ARBA00001933"/>
    </source>
</evidence>
<dbReference type="SUPFAM" id="SSF53383">
    <property type="entry name" value="PLP-dependent transferases"/>
    <property type="match status" value="1"/>
</dbReference>
<evidence type="ECO:0000256" key="3">
    <source>
        <dbReference type="ARBA" id="ARBA00022576"/>
    </source>
</evidence>
<keyword evidence="5" id="KW-0663">Pyridoxal phosphate</keyword>
<feature type="domain" description="Aminotransferase class I/classII large" evidence="6">
    <location>
        <begin position="30"/>
        <end position="147"/>
    </location>
</feature>
<dbReference type="AlphaFoldDB" id="A0A383BKE4"/>
<reference evidence="7" key="1">
    <citation type="submission" date="2018-05" db="EMBL/GenBank/DDBJ databases">
        <authorList>
            <person name="Lanie J.A."/>
            <person name="Ng W.-L."/>
            <person name="Kazmierczak K.M."/>
            <person name="Andrzejewski T.M."/>
            <person name="Davidsen T.M."/>
            <person name="Wayne K.J."/>
            <person name="Tettelin H."/>
            <person name="Glass J.I."/>
            <person name="Rusch D."/>
            <person name="Podicherti R."/>
            <person name="Tsui H.-C.T."/>
            <person name="Winkler M.E."/>
        </authorList>
    </citation>
    <scope>NUCLEOTIDE SEQUENCE</scope>
</reference>
<dbReference type="PANTHER" id="PTHR46383:SF1">
    <property type="entry name" value="ASPARTATE AMINOTRANSFERASE"/>
    <property type="match status" value="1"/>
</dbReference>
<proteinExistence type="inferred from homology"/>
<dbReference type="InterPro" id="IPR004839">
    <property type="entry name" value="Aminotransferase_I/II_large"/>
</dbReference>
<organism evidence="7">
    <name type="scientific">marine metagenome</name>
    <dbReference type="NCBI Taxonomy" id="408172"/>
    <lineage>
        <taxon>unclassified sequences</taxon>
        <taxon>metagenomes</taxon>
        <taxon>ecological metagenomes</taxon>
    </lineage>
</organism>
<protein>
    <recommendedName>
        <fullName evidence="6">Aminotransferase class I/classII large domain-containing protein</fullName>
    </recommendedName>
</protein>
<dbReference type="Gene3D" id="3.90.1150.10">
    <property type="entry name" value="Aspartate Aminotransferase, domain 1"/>
    <property type="match status" value="1"/>
</dbReference>
<evidence type="ECO:0000256" key="4">
    <source>
        <dbReference type="ARBA" id="ARBA00022679"/>
    </source>
</evidence>
<dbReference type="GO" id="GO:0006520">
    <property type="term" value="P:amino acid metabolic process"/>
    <property type="evidence" value="ECO:0007669"/>
    <property type="project" value="InterPro"/>
</dbReference>
<accession>A0A383BKE4</accession>
<evidence type="ECO:0000313" key="7">
    <source>
        <dbReference type="EMBL" id="SVE19888.1"/>
    </source>
</evidence>
<keyword evidence="3" id="KW-0032">Aminotransferase</keyword>
<evidence type="ECO:0000256" key="5">
    <source>
        <dbReference type="ARBA" id="ARBA00022898"/>
    </source>
</evidence>
<comment type="cofactor">
    <cofactor evidence="1">
        <name>pyridoxal 5'-phosphate</name>
        <dbReference type="ChEBI" id="CHEBI:597326"/>
    </cofactor>
</comment>
<evidence type="ECO:0000259" key="6">
    <source>
        <dbReference type="Pfam" id="PF00155"/>
    </source>
</evidence>
<gene>
    <name evidence="7" type="ORF">METZ01_LOCUS472742</name>
</gene>
<evidence type="ECO:0000256" key="2">
    <source>
        <dbReference type="ARBA" id="ARBA00007441"/>
    </source>
</evidence>
<dbReference type="InterPro" id="IPR015421">
    <property type="entry name" value="PyrdxlP-dep_Trfase_major"/>
</dbReference>
<keyword evidence="4" id="KW-0808">Transferase</keyword>
<dbReference type="GO" id="GO:0030170">
    <property type="term" value="F:pyridoxal phosphate binding"/>
    <property type="evidence" value="ECO:0007669"/>
    <property type="project" value="InterPro"/>
</dbReference>
<dbReference type="PANTHER" id="PTHR46383">
    <property type="entry name" value="ASPARTATE AMINOTRANSFERASE"/>
    <property type="match status" value="1"/>
</dbReference>
<dbReference type="EMBL" id="UINC01200827">
    <property type="protein sequence ID" value="SVE19888.1"/>
    <property type="molecule type" value="Genomic_DNA"/>
</dbReference>
<comment type="similarity">
    <text evidence="2">Belongs to the class-I pyridoxal-phosphate-dependent aminotransferase family.</text>
</comment>
<dbReference type="GO" id="GO:0008483">
    <property type="term" value="F:transaminase activity"/>
    <property type="evidence" value="ECO:0007669"/>
    <property type="project" value="UniProtKB-KW"/>
</dbReference>
<dbReference type="InterPro" id="IPR015424">
    <property type="entry name" value="PyrdxlP-dep_Trfase"/>
</dbReference>
<dbReference type="Pfam" id="PF00155">
    <property type="entry name" value="Aminotran_1_2"/>
    <property type="match status" value="1"/>
</dbReference>
<name>A0A383BKE4_9ZZZZ</name>
<dbReference type="InterPro" id="IPR015422">
    <property type="entry name" value="PyrdxlP-dep_Trfase_small"/>
</dbReference>
<sequence>MIKEIVKNLNLSATLRINEISKDLESQRKNIFKFGFGQSPFKVPNQLVLELKNNATKNSYLPIQGLSELRLAIAKYISLKKNYNYSSENILIGPGTKELMFLLNILFDGEVLLPTPSWVSYEPQAILGRNRIHWLQTTREKNWFPTAEN</sequence>
<feature type="non-terminal residue" evidence="7">
    <location>
        <position position="149"/>
    </location>
</feature>